<evidence type="ECO:0000313" key="1">
    <source>
        <dbReference type="EMBL" id="GLS74617.1"/>
    </source>
</evidence>
<dbReference type="RefSeq" id="WP_238200309.1">
    <property type="nucleotide sequence ID" value="NZ_BPQZ01000079.1"/>
</dbReference>
<evidence type="ECO:0000313" key="2">
    <source>
        <dbReference type="Proteomes" id="UP001157440"/>
    </source>
</evidence>
<dbReference type="Proteomes" id="UP001157440">
    <property type="component" value="Unassembled WGS sequence"/>
</dbReference>
<keyword evidence="2" id="KW-1185">Reference proteome</keyword>
<dbReference type="AlphaFoldDB" id="A0AA37TLS1"/>
<protein>
    <submittedName>
        <fullName evidence="1">Uncharacterized protein</fullName>
    </submittedName>
</protein>
<gene>
    <name evidence="1" type="ORF">GCM10007890_66350</name>
</gene>
<dbReference type="EMBL" id="BSPL01000046">
    <property type="protein sequence ID" value="GLS74617.1"/>
    <property type="molecule type" value="Genomic_DNA"/>
</dbReference>
<proteinExistence type="predicted"/>
<organism evidence="1 2">
    <name type="scientific">Methylobacterium tardum</name>
    <dbReference type="NCBI Taxonomy" id="374432"/>
    <lineage>
        <taxon>Bacteria</taxon>
        <taxon>Pseudomonadati</taxon>
        <taxon>Pseudomonadota</taxon>
        <taxon>Alphaproteobacteria</taxon>
        <taxon>Hyphomicrobiales</taxon>
        <taxon>Methylobacteriaceae</taxon>
        <taxon>Methylobacterium</taxon>
    </lineage>
</organism>
<accession>A0AA37TLS1</accession>
<reference evidence="2" key="1">
    <citation type="journal article" date="2019" name="Int. J. Syst. Evol. Microbiol.">
        <title>The Global Catalogue of Microorganisms (GCM) 10K type strain sequencing project: providing services to taxonomists for standard genome sequencing and annotation.</title>
        <authorList>
            <consortium name="The Broad Institute Genomics Platform"/>
            <consortium name="The Broad Institute Genome Sequencing Center for Infectious Disease"/>
            <person name="Wu L."/>
            <person name="Ma J."/>
        </authorList>
    </citation>
    <scope>NUCLEOTIDE SEQUENCE [LARGE SCALE GENOMIC DNA]</scope>
    <source>
        <strain evidence="2">NBRC 103632</strain>
    </source>
</reference>
<name>A0AA37TLS1_9HYPH</name>
<comment type="caution">
    <text evidence="1">The sequence shown here is derived from an EMBL/GenBank/DDBJ whole genome shotgun (WGS) entry which is preliminary data.</text>
</comment>
<sequence length="113" mass="13234">MNKNEDVKYTYALPIYNYRSSAVLKLIELAHKHAEFSTREVEDTWALTRWPHHVLIGFKLRDDQRFFKRTFWSRNAAEIHQYGLAAPGSYTPPYAPPPTSARAALDEIRRRLS</sequence>